<accession>A0ABY7Q5X1</accession>
<organism evidence="2 3">
    <name type="scientific">Kitasatospora cathayae</name>
    <dbReference type="NCBI Taxonomy" id="3004092"/>
    <lineage>
        <taxon>Bacteria</taxon>
        <taxon>Bacillati</taxon>
        <taxon>Actinomycetota</taxon>
        <taxon>Actinomycetes</taxon>
        <taxon>Kitasatosporales</taxon>
        <taxon>Streptomycetaceae</taxon>
        <taxon>Kitasatospora</taxon>
    </lineage>
</organism>
<sequence length="523" mass="59297">MTAGDHEKSSERGLYDGFEGYRTPTQDDYRSILNDGMVSIDANLLLDLYRYNEKTRGDLLSVMAALGSRLWVSHQVLEEFWRNRESALSDPKRTRDTLVDELQVSAETATKAIRTWANRVSLPQERRLELIAEIDGAFERVKGQINAQTDSAITDFSRDTNHDAILTQLSQILAGCAGNPLSGHDYAIALEEAARRVQAKEPPGYRDRKKGENAAGDYLVWEQLLREAELRNCDVIFVTSDVKEDWWRIVEGEARGPRLELIEEFKSRTGRQILFLRPTGLLRQAESLLNVPVDPTSVDEIERVDRIRADTERSRVTAEASTLGQIPSDIRELLLVEIYQQAHDIGWESLSNAEKTSQYRKWIEDPKIGGVLTSFMREENARVWIKDVPMKEYARAQEGFGPYARYAVMRFKGADEVVEAACGSGWDVVPDSLGEKPMHCLATDGLSTRYVCWGRPGSFRDLVWAAMNHVAEGQEAPAVVITTREGEEVREADREQQMRTADRSGVLLTYLRREMTPNPDLER</sequence>
<evidence type="ECO:0000313" key="3">
    <source>
        <dbReference type="Proteomes" id="UP001212821"/>
    </source>
</evidence>
<evidence type="ECO:0000259" key="1">
    <source>
        <dbReference type="Pfam" id="PF18476"/>
    </source>
</evidence>
<dbReference type="RefSeq" id="WP_270146066.1">
    <property type="nucleotide sequence ID" value="NZ_CP115450.1"/>
</dbReference>
<dbReference type="EMBL" id="CP115450">
    <property type="protein sequence ID" value="WBP88095.1"/>
    <property type="molecule type" value="Genomic_DNA"/>
</dbReference>
<dbReference type="Pfam" id="PF18476">
    <property type="entry name" value="PIN_8"/>
    <property type="match status" value="1"/>
</dbReference>
<protein>
    <submittedName>
        <fullName evidence="2">PIN domain-containing protein</fullName>
    </submittedName>
</protein>
<keyword evidence="3" id="KW-1185">Reference proteome</keyword>
<gene>
    <name evidence="2" type="ORF">O1G21_21185</name>
</gene>
<dbReference type="Proteomes" id="UP001212821">
    <property type="component" value="Chromosome"/>
</dbReference>
<feature type="domain" description="PIN like" evidence="1">
    <location>
        <begin position="37"/>
        <end position="261"/>
    </location>
</feature>
<name>A0ABY7Q5X1_9ACTN</name>
<evidence type="ECO:0000313" key="2">
    <source>
        <dbReference type="EMBL" id="WBP88095.1"/>
    </source>
</evidence>
<dbReference type="InterPro" id="IPR041578">
    <property type="entry name" value="PIN_8"/>
</dbReference>
<proteinExistence type="predicted"/>
<reference evidence="3" key="1">
    <citation type="submission" date="2022-12" db="EMBL/GenBank/DDBJ databases">
        <authorList>
            <person name="Mo P."/>
        </authorList>
    </citation>
    <scope>NUCLEOTIDE SEQUENCE [LARGE SCALE GENOMIC DNA]</scope>
    <source>
        <strain evidence="3">HUAS 3-15</strain>
    </source>
</reference>